<comment type="caution">
    <text evidence="1">The sequence shown here is derived from an EMBL/GenBank/DDBJ whole genome shotgun (WGS) entry which is preliminary data.</text>
</comment>
<name>A0A4Z0L777_9FLAO</name>
<protein>
    <submittedName>
        <fullName evidence="1">Uncharacterized protein</fullName>
    </submittedName>
</protein>
<organism evidence="1 2">
    <name type="scientific">Flavobacterium humi</name>
    <dbReference type="NCBI Taxonomy" id="2562683"/>
    <lineage>
        <taxon>Bacteria</taxon>
        <taxon>Pseudomonadati</taxon>
        <taxon>Bacteroidota</taxon>
        <taxon>Flavobacteriia</taxon>
        <taxon>Flavobacteriales</taxon>
        <taxon>Flavobacteriaceae</taxon>
        <taxon>Flavobacterium</taxon>
    </lineage>
</organism>
<accession>A0A4Z0L777</accession>
<sequence>MSKFHTLLFFAFALTSLFSCQEDDIQDVETSVLFSVDLDPGKFTSDYKKSYIAAYTPQGELLKYGSLSDSSAWVLKAPYEGNKIDIVFFEIWHGNSLMVNHIKNVNIGQVFTDPDHLLPDLTLPTKEIVLKVEDFGNRDGNSTAASFTYECRPHSHIRGYSYPYGEFMWDKVENNYTYKKTNIEINAKYQGTEIILFERGTNKPYVKHIDIAANSITSGDTITLHKSDFVLSTTNTVEVNSVNNAFNNIFLYTYNSHPGRRDMITSFENVPNTAAEKKIKYVSSSILPIDRWEFTYRAGTTTNYYRQANTGIPSVINVQELTGHNLVNNGNQSDFTHGSIFPGKILARSTFECSKVKNGANFHYSMFFDNNESIGTTHIVPVRIPDEILSGYANFIALDALEWQDFGYSQTYTDIPGNSPLDFLKNSLLRWVDRNSSDSDYTYEVFSIML</sequence>
<dbReference type="Proteomes" id="UP000297407">
    <property type="component" value="Unassembled WGS sequence"/>
</dbReference>
<gene>
    <name evidence="1" type="ORF">E4635_09055</name>
</gene>
<evidence type="ECO:0000313" key="2">
    <source>
        <dbReference type="Proteomes" id="UP000297407"/>
    </source>
</evidence>
<dbReference type="PROSITE" id="PS51257">
    <property type="entry name" value="PROKAR_LIPOPROTEIN"/>
    <property type="match status" value="1"/>
</dbReference>
<dbReference type="RefSeq" id="WP_135526313.1">
    <property type="nucleotide sequence ID" value="NZ_SRLH01000004.1"/>
</dbReference>
<dbReference type="OrthoDB" id="1352153at2"/>
<reference evidence="1 2" key="1">
    <citation type="submission" date="2019-04" db="EMBL/GenBank/DDBJ databases">
        <title>Flavobacterium sp. strain DS2-A Genome sequencing and assembly.</title>
        <authorList>
            <person name="Kim I."/>
        </authorList>
    </citation>
    <scope>NUCLEOTIDE SEQUENCE [LARGE SCALE GENOMIC DNA]</scope>
    <source>
        <strain evidence="1 2">DS2-A</strain>
    </source>
</reference>
<evidence type="ECO:0000313" key="1">
    <source>
        <dbReference type="EMBL" id="TGD58143.1"/>
    </source>
</evidence>
<dbReference type="EMBL" id="SRLH01000004">
    <property type="protein sequence ID" value="TGD58143.1"/>
    <property type="molecule type" value="Genomic_DNA"/>
</dbReference>
<dbReference type="AlphaFoldDB" id="A0A4Z0L777"/>
<proteinExistence type="predicted"/>
<keyword evidence="2" id="KW-1185">Reference proteome</keyword>